<evidence type="ECO:0000313" key="12">
    <source>
        <dbReference type="EMBL" id="CAB5019157.1"/>
    </source>
</evidence>
<evidence type="ECO:0000256" key="3">
    <source>
        <dbReference type="ARBA" id="ARBA00022737"/>
    </source>
</evidence>
<dbReference type="EMBL" id="CAEZZP010000045">
    <property type="protein sequence ID" value="CAB4771749.1"/>
    <property type="molecule type" value="Genomic_DNA"/>
</dbReference>
<keyword evidence="1" id="KW-0004">4Fe-4S</keyword>
<evidence type="ECO:0000256" key="2">
    <source>
        <dbReference type="ARBA" id="ARBA00022723"/>
    </source>
</evidence>
<evidence type="ECO:0000259" key="6">
    <source>
        <dbReference type="PROSITE" id="PS51379"/>
    </source>
</evidence>
<dbReference type="PANTHER" id="PTHR32479:SF17">
    <property type="entry name" value="GLYCOLATE OXIDASE IRON-SULFUR SUBUNIT"/>
    <property type="match status" value="1"/>
</dbReference>
<dbReference type="SUPFAM" id="SSF46548">
    <property type="entry name" value="alpha-helical ferredoxin"/>
    <property type="match status" value="1"/>
</dbReference>
<evidence type="ECO:0000313" key="7">
    <source>
        <dbReference type="EMBL" id="CAB4711199.1"/>
    </source>
</evidence>
<dbReference type="EMBL" id="CAFBPS010000005">
    <property type="protein sequence ID" value="CAB5019157.1"/>
    <property type="molecule type" value="Genomic_DNA"/>
</dbReference>
<accession>A0A6J7F7J1</accession>
<dbReference type="InterPro" id="IPR009051">
    <property type="entry name" value="Helical_ferredxn"/>
</dbReference>
<keyword evidence="3" id="KW-0677">Repeat</keyword>
<dbReference type="Pfam" id="PF02754">
    <property type="entry name" value="CCG"/>
    <property type="match status" value="2"/>
</dbReference>
<keyword evidence="5" id="KW-0411">Iron-sulfur</keyword>
<dbReference type="EMBL" id="CAEZYH010000009">
    <property type="protein sequence ID" value="CAB4711199.1"/>
    <property type="molecule type" value="Genomic_DNA"/>
</dbReference>
<evidence type="ECO:0000313" key="11">
    <source>
        <dbReference type="EMBL" id="CAB4888910.1"/>
    </source>
</evidence>
<proteinExistence type="predicted"/>
<dbReference type="GO" id="GO:0046872">
    <property type="term" value="F:metal ion binding"/>
    <property type="evidence" value="ECO:0007669"/>
    <property type="project" value="UniProtKB-KW"/>
</dbReference>
<feature type="domain" description="4Fe-4S ferredoxin-type" evidence="6">
    <location>
        <begin position="28"/>
        <end position="59"/>
    </location>
</feature>
<dbReference type="InterPro" id="IPR017900">
    <property type="entry name" value="4Fe4S_Fe_S_CS"/>
</dbReference>
<dbReference type="InterPro" id="IPR012257">
    <property type="entry name" value="Glc_ox_4Fe-4S"/>
</dbReference>
<dbReference type="AlphaFoldDB" id="A0A6J7F7J1"/>
<dbReference type="PROSITE" id="PS00198">
    <property type="entry name" value="4FE4S_FER_1"/>
    <property type="match status" value="1"/>
</dbReference>
<dbReference type="PROSITE" id="PS51379">
    <property type="entry name" value="4FE4S_FER_2"/>
    <property type="match status" value="1"/>
</dbReference>
<dbReference type="GO" id="GO:0051539">
    <property type="term" value="F:4 iron, 4 sulfur cluster binding"/>
    <property type="evidence" value="ECO:0007669"/>
    <property type="project" value="UniProtKB-KW"/>
</dbReference>
<keyword evidence="4" id="KW-0408">Iron</keyword>
<dbReference type="GO" id="GO:0016491">
    <property type="term" value="F:oxidoreductase activity"/>
    <property type="evidence" value="ECO:0007669"/>
    <property type="project" value="UniProtKB-ARBA"/>
</dbReference>
<organism evidence="11">
    <name type="scientific">freshwater metagenome</name>
    <dbReference type="NCBI Taxonomy" id="449393"/>
    <lineage>
        <taxon>unclassified sequences</taxon>
        <taxon>metagenomes</taxon>
        <taxon>ecological metagenomes</taxon>
    </lineage>
</organism>
<evidence type="ECO:0000313" key="10">
    <source>
        <dbReference type="EMBL" id="CAB4861676.1"/>
    </source>
</evidence>
<evidence type="ECO:0000313" key="8">
    <source>
        <dbReference type="EMBL" id="CAB4771749.1"/>
    </source>
</evidence>
<evidence type="ECO:0000313" key="9">
    <source>
        <dbReference type="EMBL" id="CAB4792970.1"/>
    </source>
</evidence>
<dbReference type="EMBL" id="CAFAAL010000006">
    <property type="protein sequence ID" value="CAB4792970.1"/>
    <property type="molecule type" value="Genomic_DNA"/>
</dbReference>
<dbReference type="Gene3D" id="1.10.1060.10">
    <property type="entry name" value="Alpha-helical ferredoxin"/>
    <property type="match status" value="1"/>
</dbReference>
<dbReference type="PIRSF" id="PIRSF000139">
    <property type="entry name" value="Glc_ox_4Fe-4S"/>
    <property type="match status" value="1"/>
</dbReference>
<evidence type="ECO:0000256" key="5">
    <source>
        <dbReference type="ARBA" id="ARBA00023014"/>
    </source>
</evidence>
<keyword evidence="2" id="KW-0479">Metal-binding</keyword>
<protein>
    <submittedName>
        <fullName evidence="11">Unannotated protein</fullName>
    </submittedName>
</protein>
<evidence type="ECO:0000256" key="1">
    <source>
        <dbReference type="ARBA" id="ARBA00022485"/>
    </source>
</evidence>
<dbReference type="InterPro" id="IPR017896">
    <property type="entry name" value="4Fe4S_Fe-S-bd"/>
</dbReference>
<dbReference type="PANTHER" id="PTHR32479">
    <property type="entry name" value="GLYCOLATE OXIDASE IRON-SULFUR SUBUNIT"/>
    <property type="match status" value="1"/>
</dbReference>
<dbReference type="EMBL" id="CAFBMF010000005">
    <property type="protein sequence ID" value="CAB4888910.1"/>
    <property type="molecule type" value="Genomic_DNA"/>
</dbReference>
<evidence type="ECO:0000256" key="4">
    <source>
        <dbReference type="ARBA" id="ARBA00023004"/>
    </source>
</evidence>
<gene>
    <name evidence="7" type="ORF">UFOPK2658_00414</name>
    <name evidence="8" type="ORF">UFOPK2880_00857</name>
    <name evidence="9" type="ORF">UFOPK3004_00157</name>
    <name evidence="10" type="ORF">UFOPK3304_00492</name>
    <name evidence="11" type="ORF">UFOPK3494_00173</name>
    <name evidence="12" type="ORF">UFOPK4134_00163</name>
</gene>
<sequence>MTNEEALSPRGRIATIRSIQYEGLQIDKQVSEILNTCVQCRGCEPACPSGVPYGRLIEAAKNEMAVQHRSAPWWQRFGLRLLPHHRLLVIGTPVLAIAQRLHLIPKRAGLSPLPLRLGSPVVATSPTPDVWLFTGCVMDAWQRSTHRSVAALIDAAGLSYGIPTKAGSCCGALHSHAGLSAEAQALAKSVMTSMPGTSPIVVDSAGCGAALKDYGHLLGTPEAVAFSERVFDIHEWLEPHMQSLMAAHMPVKHKIDVVVQDPCHLRHVQKSHLAVRSILSPVANLIETDDDGLCCGAGGAYSVVEPELAGQIRDRKVRNILAKSPAKKTLVASANPGCLMHLQAAGLIVKHPVDILAEALGLVPTTDQLQKKGKAQS</sequence>
<name>A0A6J7F7J1_9ZZZZ</name>
<reference evidence="11" key="1">
    <citation type="submission" date="2020-05" db="EMBL/GenBank/DDBJ databases">
        <authorList>
            <person name="Chiriac C."/>
            <person name="Salcher M."/>
            <person name="Ghai R."/>
            <person name="Kavagutti S V."/>
        </authorList>
    </citation>
    <scope>NUCLEOTIDE SEQUENCE</scope>
</reference>
<dbReference type="InterPro" id="IPR004017">
    <property type="entry name" value="Cys_rich_dom"/>
</dbReference>
<dbReference type="EMBL" id="CAFBLJ010000017">
    <property type="protein sequence ID" value="CAB4861676.1"/>
    <property type="molecule type" value="Genomic_DNA"/>
</dbReference>